<evidence type="ECO:0000256" key="4">
    <source>
        <dbReference type="SAM" id="Phobius"/>
    </source>
</evidence>
<dbReference type="AlphaFoldDB" id="A0A6J4HPV5"/>
<dbReference type="HAMAP" id="MF_00973">
    <property type="entry name" value="Gluconeogen_factor"/>
    <property type="match status" value="1"/>
</dbReference>
<dbReference type="GO" id="GO:0043743">
    <property type="term" value="F:LPPG:FO 2-phospho-L-lactate transferase activity"/>
    <property type="evidence" value="ECO:0007669"/>
    <property type="project" value="InterPro"/>
</dbReference>
<accession>A0A6J4HPV5</accession>
<feature type="compositionally biased region" description="Low complexity" evidence="3">
    <location>
        <begin position="1"/>
        <end position="19"/>
    </location>
</feature>
<feature type="transmembrane region" description="Helical" evidence="4">
    <location>
        <begin position="43"/>
        <end position="67"/>
    </location>
</feature>
<dbReference type="NCBIfam" id="TIGR01826">
    <property type="entry name" value="CofD_related"/>
    <property type="match status" value="1"/>
</dbReference>
<dbReference type="CDD" id="cd07187">
    <property type="entry name" value="YvcK_like"/>
    <property type="match status" value="1"/>
</dbReference>
<dbReference type="GO" id="GO:0008360">
    <property type="term" value="P:regulation of cell shape"/>
    <property type="evidence" value="ECO:0007669"/>
    <property type="project" value="UniProtKB-UniRule"/>
</dbReference>
<evidence type="ECO:0000256" key="3">
    <source>
        <dbReference type="SAM" id="MobiDB-lite"/>
    </source>
</evidence>
<dbReference type="SUPFAM" id="SSF142338">
    <property type="entry name" value="CofD-like"/>
    <property type="match status" value="1"/>
</dbReference>
<feature type="region of interest" description="Disordered" evidence="3">
    <location>
        <begin position="1"/>
        <end position="22"/>
    </location>
</feature>
<protein>
    <recommendedName>
        <fullName evidence="2">Putative gluconeogenesis factor</fullName>
    </recommendedName>
</protein>
<name>A0A6J4HPV5_9BACT</name>
<sequence length="464" mass="50485">MATPQRARQATARPSAPRAETAPPLRMRQGLKWLYPGMRVKRWLLLIPLGLFLGILGVMVLAQLQTLDYLDRLAVLVDRLFNLPLDLPAVFVPLGGGLLVAGMVVIWWAMLGLNRSILSVISPEHLDELPDVIRRRRSLSQGARIVVIGGGTGLSTLLRGLKKYTANLTAVVTMTDDGGSSGLLQKQLGGILPPGDIRNCLVALADAEPLMQELFQYRFATKNDADGLSGHSFGNLLIAAMADITGDFERAVEETSNILAIRGRVLPSTVENVILVGEMEDGREVTGETNIAHDRARIQRIKLCPDEPRPLPEVIRAIEEADVIVMGPGSVFTSVIPNLLVHEISEALSQARAARVYVCNVMTQPGETDGFAASDHIRAVERHAGCRVFDHVLVNKATPSDDLVVRYAKIGAHLVTPDVENISQLGYKAIVGSFISESAVVRHDPDRLAKAILRLAEGRSRFAR</sequence>
<evidence type="ECO:0000256" key="1">
    <source>
        <dbReference type="ARBA" id="ARBA00022490"/>
    </source>
</evidence>
<dbReference type="InterPro" id="IPR002882">
    <property type="entry name" value="CofD"/>
</dbReference>
<dbReference type="PANTHER" id="PTHR30135">
    <property type="entry name" value="UNCHARACTERIZED PROTEIN YVCK-RELATED"/>
    <property type="match status" value="1"/>
</dbReference>
<comment type="similarity">
    <text evidence="2">Belongs to the gluconeogenesis factor family.</text>
</comment>
<dbReference type="InterPro" id="IPR038136">
    <property type="entry name" value="CofD-like_dom_sf"/>
</dbReference>
<keyword evidence="5" id="KW-0808">Transferase</keyword>
<dbReference type="Gene3D" id="3.40.50.10680">
    <property type="entry name" value="CofD-like domains"/>
    <property type="match status" value="1"/>
</dbReference>
<dbReference type="InterPro" id="IPR010119">
    <property type="entry name" value="Gluconeogen_factor"/>
</dbReference>
<keyword evidence="4" id="KW-0472">Membrane</keyword>
<keyword evidence="1 2" id="KW-0963">Cytoplasm</keyword>
<dbReference type="GO" id="GO:0005737">
    <property type="term" value="C:cytoplasm"/>
    <property type="evidence" value="ECO:0007669"/>
    <property type="project" value="UniProtKB-SubCell"/>
</dbReference>
<reference evidence="5" key="1">
    <citation type="submission" date="2020-02" db="EMBL/GenBank/DDBJ databases">
        <authorList>
            <person name="Meier V. D."/>
        </authorList>
    </citation>
    <scope>NUCLEOTIDE SEQUENCE</scope>
    <source>
        <strain evidence="5">AVDCRST_MAG63</strain>
    </source>
</reference>
<dbReference type="PANTHER" id="PTHR30135:SF3">
    <property type="entry name" value="GLUCONEOGENESIS FACTOR-RELATED"/>
    <property type="match status" value="1"/>
</dbReference>
<proteinExistence type="inferred from homology"/>
<keyword evidence="4" id="KW-1133">Transmembrane helix</keyword>
<evidence type="ECO:0000256" key="2">
    <source>
        <dbReference type="HAMAP-Rule" id="MF_00973"/>
    </source>
</evidence>
<gene>
    <name evidence="5" type="ORF">AVDCRST_MAG63-975</name>
</gene>
<dbReference type="EMBL" id="CADCTO010000115">
    <property type="protein sequence ID" value="CAA9228564.1"/>
    <property type="molecule type" value="Genomic_DNA"/>
</dbReference>
<comment type="subcellular location">
    <subcellularLocation>
        <location evidence="2">Cytoplasm</location>
    </subcellularLocation>
</comment>
<comment type="function">
    <text evidence="2">Required for morphogenesis under gluconeogenic growth conditions.</text>
</comment>
<organism evidence="5">
    <name type="scientific">uncultured Armatimonadetes bacterium</name>
    <dbReference type="NCBI Taxonomy" id="157466"/>
    <lineage>
        <taxon>Bacteria</taxon>
        <taxon>Bacillati</taxon>
        <taxon>Armatimonadota</taxon>
        <taxon>environmental samples</taxon>
    </lineage>
</organism>
<keyword evidence="4" id="KW-0812">Transmembrane</keyword>
<feature type="transmembrane region" description="Helical" evidence="4">
    <location>
        <begin position="87"/>
        <end position="109"/>
    </location>
</feature>
<dbReference type="Pfam" id="PF01933">
    <property type="entry name" value="CofD"/>
    <property type="match status" value="1"/>
</dbReference>
<evidence type="ECO:0000313" key="5">
    <source>
        <dbReference type="EMBL" id="CAA9228564.1"/>
    </source>
</evidence>